<name>A0AAD5MW20_PARTN</name>
<comment type="caution">
    <text evidence="1">The sequence shown here is derived from an EMBL/GenBank/DDBJ whole genome shotgun (WGS) entry which is preliminary data.</text>
</comment>
<proteinExistence type="predicted"/>
<sequence>MYPDRKVEDDIHKKHLSEPGLKYTDGWPQPPTSGHFEFIARGWNMRAVQVMPQEQATEKKKMWNIQNQRRCTLA</sequence>
<dbReference type="EMBL" id="JAHQIW010002239">
    <property type="protein sequence ID" value="KAJ1354814.1"/>
    <property type="molecule type" value="Genomic_DNA"/>
</dbReference>
<dbReference type="AlphaFoldDB" id="A0AAD5MW20"/>
<organism evidence="1 2">
    <name type="scientific">Parelaphostrongylus tenuis</name>
    <name type="common">Meningeal worm</name>
    <dbReference type="NCBI Taxonomy" id="148309"/>
    <lineage>
        <taxon>Eukaryota</taxon>
        <taxon>Metazoa</taxon>
        <taxon>Ecdysozoa</taxon>
        <taxon>Nematoda</taxon>
        <taxon>Chromadorea</taxon>
        <taxon>Rhabditida</taxon>
        <taxon>Rhabditina</taxon>
        <taxon>Rhabditomorpha</taxon>
        <taxon>Strongyloidea</taxon>
        <taxon>Metastrongylidae</taxon>
        <taxon>Parelaphostrongylus</taxon>
    </lineage>
</organism>
<reference evidence="1" key="1">
    <citation type="submission" date="2021-06" db="EMBL/GenBank/DDBJ databases">
        <title>Parelaphostrongylus tenuis whole genome reference sequence.</title>
        <authorList>
            <person name="Garwood T.J."/>
            <person name="Larsen P.A."/>
            <person name="Fountain-Jones N.M."/>
            <person name="Garbe J.R."/>
            <person name="Macchietto M.G."/>
            <person name="Kania S.A."/>
            <person name="Gerhold R.W."/>
            <person name="Richards J.E."/>
            <person name="Wolf T.M."/>
        </authorList>
    </citation>
    <scope>NUCLEOTIDE SEQUENCE</scope>
    <source>
        <strain evidence="1">MNPRO001-30</strain>
        <tissue evidence="1">Meninges</tissue>
    </source>
</reference>
<evidence type="ECO:0000313" key="2">
    <source>
        <dbReference type="Proteomes" id="UP001196413"/>
    </source>
</evidence>
<keyword evidence="2" id="KW-1185">Reference proteome</keyword>
<dbReference type="Proteomes" id="UP001196413">
    <property type="component" value="Unassembled WGS sequence"/>
</dbReference>
<accession>A0AAD5MW20</accession>
<protein>
    <submittedName>
        <fullName evidence="1">Uncharacterized protein</fullName>
    </submittedName>
</protein>
<gene>
    <name evidence="1" type="ORF">KIN20_011863</name>
</gene>
<evidence type="ECO:0000313" key="1">
    <source>
        <dbReference type="EMBL" id="KAJ1354814.1"/>
    </source>
</evidence>